<dbReference type="GO" id="GO:0008289">
    <property type="term" value="F:lipid binding"/>
    <property type="evidence" value="ECO:0007669"/>
    <property type="project" value="InterPro"/>
</dbReference>
<dbReference type="InterPro" id="IPR039988">
    <property type="entry name" value="MTTP"/>
</dbReference>
<dbReference type="SUPFAM" id="SSF48431">
    <property type="entry name" value="Lipovitellin-phosvitin complex, superhelical domain"/>
    <property type="match status" value="1"/>
</dbReference>
<keyword evidence="4" id="KW-0256">Endoplasmic reticulum</keyword>
<dbReference type="GO" id="GO:0016323">
    <property type="term" value="C:basolateral plasma membrane"/>
    <property type="evidence" value="ECO:0007669"/>
    <property type="project" value="TreeGrafter"/>
</dbReference>
<sequence>MTYVRIAAVGSAPFEKRTVLFAAAAFLWWCCSLASADDSAVGRLFPVGVRFEYEFRSSVLVDGPSRLARNGTTSPAGHRVVGRLSVSSIWSDPSDGKLLRLHLKSPKLQTWSKKSKDDIQRQFIDRKSKIDTYENQPFFVHWKNGHVVNLYASSTKFLTEENFKKGIAALFQFQLSNQNVVEYSTLGECNVTYSEIKDNTISKQINNCVYSKRLPEIKHPDKIWQGVLSSKREGRLTYNNEALVEMSLIEDYEYITSFMDEVGATVLSKQYLELKKTSSNNEIIKANSLYETISQLEKKTKLNLKKQDLSTNYEVKNCEHYNSCNQLEYVVNTYHDSLLDSKLGKSKSAFAAIQVIKAIINSDTNMTKRVLTDEKNNAIVNQLYDIMGAVLNEGSHKVAMETLDLSTDKKYDQAERYLWSASIKFNPKVEIIKNLISITEQKFSNKNLIDTIYNTVTAMTSRLIRYNHTEANVLLYDEMVVRTLERLQKCKQDDDECILIYIRALANLKHPLSIDVLLNFAHDGNRKISAYAMKIIKMFGSSLWNNQVLKYCNKIFFQLIKKQDSSTRMIALNILLESNPDYELLKHVIKWLMMPDEGYEVKQYALELLKEMANQNEKSAQLLRTVLIQEKLNHYGSMAQRGLSSSFSRIFINYNNITGLVKTSQHIYSGVTKRGSVDIVLKHDNVQYDLCSFGIFTSGLGYFTSLYDDSGKKDTSDEANLPTSAGLELSIFGVHIRPFIMFSSQSQLLGHVWSGSGSERTPIIQGISQIIEHLEYVPLSNGFTAELSVKGMLSLDIAGQIEMSMWNKNAQSVIEKNGGISIQGSLKLETDLVTNEVDFALITEGFLHMYSNAEFDTKIVLCMEIIFEDTNVITAVQRRVTVNEPTAPYRSRKATTWTRPVSGRSFALNQLVNKFCNAIHSQSQ</sequence>
<dbReference type="SMART" id="SM00638">
    <property type="entry name" value="LPD_N"/>
    <property type="match status" value="1"/>
</dbReference>
<dbReference type="PANTHER" id="PTHR13024">
    <property type="entry name" value="MICROSOMAL TRIGLYCERIDE TRANSFER PROTEIN, LARGE SUBUNIT"/>
    <property type="match status" value="1"/>
</dbReference>
<dbReference type="InterPro" id="IPR001747">
    <property type="entry name" value="Vitellogenin_N"/>
</dbReference>
<evidence type="ECO:0000256" key="4">
    <source>
        <dbReference type="ARBA" id="ARBA00022824"/>
    </source>
</evidence>
<comment type="subcellular location">
    <subcellularLocation>
        <location evidence="1">Endoplasmic reticulum</location>
    </subcellularLocation>
</comment>
<feature type="signal peptide" evidence="6">
    <location>
        <begin position="1"/>
        <end position="36"/>
    </location>
</feature>
<dbReference type="InterPro" id="IPR011030">
    <property type="entry name" value="Lipovitellin_superhlx_dom"/>
</dbReference>
<dbReference type="OrthoDB" id="5865932at2759"/>
<dbReference type="GO" id="GO:0042157">
    <property type="term" value="P:lipoprotein metabolic process"/>
    <property type="evidence" value="ECO:0007669"/>
    <property type="project" value="TreeGrafter"/>
</dbReference>
<dbReference type="RefSeq" id="XP_025410166.1">
    <property type="nucleotide sequence ID" value="XM_025554381.1"/>
</dbReference>
<evidence type="ECO:0000256" key="6">
    <source>
        <dbReference type="SAM" id="SignalP"/>
    </source>
</evidence>
<comment type="caution">
    <text evidence="5">Lacks conserved residue(s) required for the propagation of feature annotation.</text>
</comment>
<dbReference type="InterPro" id="IPR015816">
    <property type="entry name" value="Vitellinogen_b-sht_N"/>
</dbReference>
<dbReference type="GO" id="GO:0005794">
    <property type="term" value="C:Golgi apparatus"/>
    <property type="evidence" value="ECO:0007669"/>
    <property type="project" value="TreeGrafter"/>
</dbReference>
<dbReference type="PROSITE" id="PS51211">
    <property type="entry name" value="VITELLOGENIN"/>
    <property type="match status" value="1"/>
</dbReference>
<feature type="domain" description="Vitellogenin" evidence="7">
    <location>
        <begin position="45"/>
        <end position="679"/>
    </location>
</feature>
<dbReference type="InterPro" id="IPR015819">
    <property type="entry name" value="Lipid_transp_b-sht_shell"/>
</dbReference>
<evidence type="ECO:0000313" key="9">
    <source>
        <dbReference type="RefSeq" id="XP_025410166.1"/>
    </source>
</evidence>
<name>A0A8B8FI30_9HEMI</name>
<accession>A0A8B8FI30</accession>
<dbReference type="InterPro" id="IPR045811">
    <property type="entry name" value="MTP_lip-bd"/>
</dbReference>
<protein>
    <submittedName>
        <fullName evidence="9">Microsomal triglyceride transfer protein large subunit</fullName>
    </submittedName>
</protein>
<proteinExistence type="predicted"/>
<evidence type="ECO:0000259" key="7">
    <source>
        <dbReference type="PROSITE" id="PS51211"/>
    </source>
</evidence>
<dbReference type="Gene3D" id="2.30.230.10">
    <property type="entry name" value="Lipovitellin, beta-sheet shell regions, chain A"/>
    <property type="match status" value="1"/>
</dbReference>
<dbReference type="PANTHER" id="PTHR13024:SF0">
    <property type="entry name" value="MICROSOMAL TRIACYLGLYCEROL TRANSFER PROTEIN"/>
    <property type="match status" value="1"/>
</dbReference>
<feature type="chain" id="PRO_5034810844" evidence="6">
    <location>
        <begin position="37"/>
        <end position="924"/>
    </location>
</feature>
<gene>
    <name evidence="9" type="primary">LOC112683370</name>
</gene>
<evidence type="ECO:0000313" key="8">
    <source>
        <dbReference type="Proteomes" id="UP000694846"/>
    </source>
</evidence>
<evidence type="ECO:0000256" key="2">
    <source>
        <dbReference type="ARBA" id="ARBA00022448"/>
    </source>
</evidence>
<keyword evidence="2" id="KW-0813">Transport</keyword>
<organism evidence="8 9">
    <name type="scientific">Sipha flava</name>
    <name type="common">yellow sugarcane aphid</name>
    <dbReference type="NCBI Taxonomy" id="143950"/>
    <lineage>
        <taxon>Eukaryota</taxon>
        <taxon>Metazoa</taxon>
        <taxon>Ecdysozoa</taxon>
        <taxon>Arthropoda</taxon>
        <taxon>Hexapoda</taxon>
        <taxon>Insecta</taxon>
        <taxon>Pterygota</taxon>
        <taxon>Neoptera</taxon>
        <taxon>Paraneoptera</taxon>
        <taxon>Hemiptera</taxon>
        <taxon>Sternorrhyncha</taxon>
        <taxon>Aphidomorpha</taxon>
        <taxon>Aphidoidea</taxon>
        <taxon>Aphididae</taxon>
        <taxon>Sipha</taxon>
    </lineage>
</organism>
<dbReference type="Proteomes" id="UP000694846">
    <property type="component" value="Unplaced"/>
</dbReference>
<dbReference type="Gene3D" id="1.25.10.20">
    <property type="entry name" value="Vitellinogen, superhelical"/>
    <property type="match status" value="1"/>
</dbReference>
<keyword evidence="8" id="KW-1185">Reference proteome</keyword>
<dbReference type="GeneID" id="112683370"/>
<dbReference type="CTD" id="35362"/>
<evidence type="ECO:0000256" key="3">
    <source>
        <dbReference type="ARBA" id="ARBA00022729"/>
    </source>
</evidence>
<dbReference type="AlphaFoldDB" id="A0A8B8FI30"/>
<evidence type="ECO:0000256" key="5">
    <source>
        <dbReference type="PROSITE-ProRule" id="PRU00557"/>
    </source>
</evidence>
<keyword evidence="3 6" id="KW-0732">Signal</keyword>
<dbReference type="Pfam" id="PF01347">
    <property type="entry name" value="Vitellogenin_N"/>
    <property type="match status" value="1"/>
</dbReference>
<dbReference type="Pfam" id="PF19444">
    <property type="entry name" value="MTP_lip_bd"/>
    <property type="match status" value="1"/>
</dbReference>
<dbReference type="GO" id="GO:0005548">
    <property type="term" value="F:phospholipid transporter activity"/>
    <property type="evidence" value="ECO:0007669"/>
    <property type="project" value="InterPro"/>
</dbReference>
<evidence type="ECO:0000256" key="1">
    <source>
        <dbReference type="ARBA" id="ARBA00004240"/>
    </source>
</evidence>
<dbReference type="SUPFAM" id="SSF56968">
    <property type="entry name" value="Lipovitellin-phosvitin complex, beta-sheet shell regions"/>
    <property type="match status" value="1"/>
</dbReference>
<dbReference type="GO" id="GO:0005783">
    <property type="term" value="C:endoplasmic reticulum"/>
    <property type="evidence" value="ECO:0007669"/>
    <property type="project" value="UniProtKB-SubCell"/>
</dbReference>
<reference evidence="9" key="1">
    <citation type="submission" date="2025-08" db="UniProtKB">
        <authorList>
            <consortium name="RefSeq"/>
        </authorList>
    </citation>
    <scope>IDENTIFICATION</scope>
    <source>
        <tissue evidence="9">Whole body</tissue>
    </source>
</reference>